<comment type="similarity">
    <text evidence="1">Belongs to the sigma-70 factor family. ECF subfamily.</text>
</comment>
<dbReference type="GO" id="GO:0006352">
    <property type="term" value="P:DNA-templated transcription initiation"/>
    <property type="evidence" value="ECO:0007669"/>
    <property type="project" value="InterPro"/>
</dbReference>
<dbReference type="GO" id="GO:0003677">
    <property type="term" value="F:DNA binding"/>
    <property type="evidence" value="ECO:0007669"/>
    <property type="project" value="UniProtKB-KW"/>
</dbReference>
<dbReference type="InterPro" id="IPR013324">
    <property type="entry name" value="RNA_pol_sigma_r3/r4-like"/>
</dbReference>
<dbReference type="Gene3D" id="1.10.1740.10">
    <property type="match status" value="1"/>
</dbReference>
<dbReference type="AlphaFoldDB" id="A0A1G7TPL8"/>
<dbReference type="InterPro" id="IPR013249">
    <property type="entry name" value="RNA_pol_sigma70_r4_t2"/>
</dbReference>
<dbReference type="InterPro" id="IPR036388">
    <property type="entry name" value="WH-like_DNA-bd_sf"/>
</dbReference>
<feature type="domain" description="RNA polymerase sigma-70 region 2" evidence="6">
    <location>
        <begin position="16"/>
        <end position="80"/>
    </location>
</feature>
<evidence type="ECO:0000256" key="5">
    <source>
        <dbReference type="ARBA" id="ARBA00023163"/>
    </source>
</evidence>
<dbReference type="RefSeq" id="WP_176944240.1">
    <property type="nucleotide sequence ID" value="NZ_FNCQ01000003.1"/>
</dbReference>
<dbReference type="InterPro" id="IPR014284">
    <property type="entry name" value="RNA_pol_sigma-70_dom"/>
</dbReference>
<dbReference type="PANTHER" id="PTHR43133:SF8">
    <property type="entry name" value="RNA POLYMERASE SIGMA FACTOR HI_1459-RELATED"/>
    <property type="match status" value="1"/>
</dbReference>
<dbReference type="SUPFAM" id="SSF88659">
    <property type="entry name" value="Sigma3 and sigma4 domains of RNA polymerase sigma factors"/>
    <property type="match status" value="1"/>
</dbReference>
<protein>
    <submittedName>
        <fullName evidence="8">RNA polymerase sigma factor, sigma-70 family</fullName>
    </submittedName>
</protein>
<keyword evidence="9" id="KW-1185">Reference proteome</keyword>
<dbReference type="InterPro" id="IPR007627">
    <property type="entry name" value="RNA_pol_sigma70_r2"/>
</dbReference>
<dbReference type="GO" id="GO:0016987">
    <property type="term" value="F:sigma factor activity"/>
    <property type="evidence" value="ECO:0007669"/>
    <property type="project" value="UniProtKB-KW"/>
</dbReference>
<organism evidence="8 9">
    <name type="scientific">Prevotella communis</name>
    <dbReference type="NCBI Taxonomy" id="2913614"/>
    <lineage>
        <taxon>Bacteria</taxon>
        <taxon>Pseudomonadati</taxon>
        <taxon>Bacteroidota</taxon>
        <taxon>Bacteroidia</taxon>
        <taxon>Bacteroidales</taxon>
        <taxon>Prevotellaceae</taxon>
        <taxon>Prevotella</taxon>
    </lineage>
</organism>
<evidence type="ECO:0000256" key="4">
    <source>
        <dbReference type="ARBA" id="ARBA00023125"/>
    </source>
</evidence>
<gene>
    <name evidence="8" type="ORF">SAMN04487901_10371</name>
</gene>
<dbReference type="Gene3D" id="1.10.10.10">
    <property type="entry name" value="Winged helix-like DNA-binding domain superfamily/Winged helix DNA-binding domain"/>
    <property type="match status" value="1"/>
</dbReference>
<sequence length="169" mass="20331">MNEETEQLLTELERIVTERQDWLFRFAYMRIGIREDAEDVVQEVLLGVFRRLREKTRVDNMEQYVIRAISNACTDYFRRKPLHVVLLDQAKEVAVSDHDKQIHEEFLRVNRLLDTLPREQSEIVRLKCYDDLTFKQIAELQDIPEATAKSRYRYAIMHVQQMMKKGEKR</sequence>
<accession>A0A1G7TPL8</accession>
<name>A0A1G7TPL8_9BACT</name>
<dbReference type="Proteomes" id="UP000198779">
    <property type="component" value="Unassembled WGS sequence"/>
</dbReference>
<dbReference type="InterPro" id="IPR039425">
    <property type="entry name" value="RNA_pol_sigma-70-like"/>
</dbReference>
<evidence type="ECO:0000259" key="7">
    <source>
        <dbReference type="Pfam" id="PF08281"/>
    </source>
</evidence>
<dbReference type="EMBL" id="FNCQ01000003">
    <property type="protein sequence ID" value="SDG36609.1"/>
    <property type="molecule type" value="Genomic_DNA"/>
</dbReference>
<dbReference type="STRING" id="645274.SAMN04487901_10371"/>
<keyword evidence="4" id="KW-0238">DNA-binding</keyword>
<dbReference type="InterPro" id="IPR013325">
    <property type="entry name" value="RNA_pol_sigma_r2"/>
</dbReference>
<dbReference type="Pfam" id="PF04542">
    <property type="entry name" value="Sigma70_r2"/>
    <property type="match status" value="1"/>
</dbReference>
<dbReference type="PANTHER" id="PTHR43133">
    <property type="entry name" value="RNA POLYMERASE ECF-TYPE SIGMA FACTO"/>
    <property type="match status" value="1"/>
</dbReference>
<reference evidence="9" key="1">
    <citation type="submission" date="2016-10" db="EMBL/GenBank/DDBJ databases">
        <authorList>
            <person name="Varghese N."/>
            <person name="Submissions S."/>
        </authorList>
    </citation>
    <scope>NUCLEOTIDE SEQUENCE [LARGE SCALE GENOMIC DNA]</scope>
    <source>
        <strain evidence="9">BP1-148</strain>
    </source>
</reference>
<evidence type="ECO:0000259" key="6">
    <source>
        <dbReference type="Pfam" id="PF04542"/>
    </source>
</evidence>
<dbReference type="Pfam" id="PF08281">
    <property type="entry name" value="Sigma70_r4_2"/>
    <property type="match status" value="1"/>
</dbReference>
<keyword evidence="2" id="KW-0805">Transcription regulation</keyword>
<keyword evidence="3" id="KW-0731">Sigma factor</keyword>
<evidence type="ECO:0000256" key="2">
    <source>
        <dbReference type="ARBA" id="ARBA00023015"/>
    </source>
</evidence>
<dbReference type="SUPFAM" id="SSF88946">
    <property type="entry name" value="Sigma2 domain of RNA polymerase sigma factors"/>
    <property type="match status" value="1"/>
</dbReference>
<keyword evidence="5" id="KW-0804">Transcription</keyword>
<dbReference type="NCBIfam" id="TIGR02937">
    <property type="entry name" value="sigma70-ECF"/>
    <property type="match status" value="1"/>
</dbReference>
<feature type="domain" description="RNA polymerase sigma factor 70 region 4 type 2" evidence="7">
    <location>
        <begin position="108"/>
        <end position="153"/>
    </location>
</feature>
<evidence type="ECO:0000256" key="1">
    <source>
        <dbReference type="ARBA" id="ARBA00010641"/>
    </source>
</evidence>
<proteinExistence type="inferred from homology"/>
<evidence type="ECO:0000313" key="9">
    <source>
        <dbReference type="Proteomes" id="UP000198779"/>
    </source>
</evidence>
<evidence type="ECO:0000313" key="8">
    <source>
        <dbReference type="EMBL" id="SDG36609.1"/>
    </source>
</evidence>
<evidence type="ECO:0000256" key="3">
    <source>
        <dbReference type="ARBA" id="ARBA00023082"/>
    </source>
</evidence>